<evidence type="ECO:0000313" key="1">
    <source>
        <dbReference type="EMBL" id="GGB82094.1"/>
    </source>
</evidence>
<keyword evidence="2" id="KW-1185">Reference proteome</keyword>
<comment type="caution">
    <text evidence="1">The sequence shown here is derived from an EMBL/GenBank/DDBJ whole genome shotgun (WGS) entry which is preliminary data.</text>
</comment>
<protein>
    <submittedName>
        <fullName evidence="1">Uncharacterized protein</fullName>
    </submittedName>
</protein>
<evidence type="ECO:0000313" key="2">
    <source>
        <dbReference type="Proteomes" id="UP000629025"/>
    </source>
</evidence>
<proteinExistence type="predicted"/>
<gene>
    <name evidence="1" type="ORF">GCM10011352_04880</name>
</gene>
<accession>A0ABQ1K2I1</accession>
<reference evidence="2" key="1">
    <citation type="journal article" date="2019" name="Int. J. Syst. Evol. Microbiol.">
        <title>The Global Catalogue of Microorganisms (GCM) 10K type strain sequencing project: providing services to taxonomists for standard genome sequencing and annotation.</title>
        <authorList>
            <consortium name="The Broad Institute Genomics Platform"/>
            <consortium name="The Broad Institute Genome Sequencing Center for Infectious Disease"/>
            <person name="Wu L."/>
            <person name="Ma J."/>
        </authorList>
    </citation>
    <scope>NUCLEOTIDE SEQUENCE [LARGE SCALE GENOMIC DNA]</scope>
    <source>
        <strain evidence="2">CGMCC 1.15341</strain>
    </source>
</reference>
<name>A0ABQ1K2I1_9GAMM</name>
<dbReference type="Proteomes" id="UP000629025">
    <property type="component" value="Unassembled WGS sequence"/>
</dbReference>
<organism evidence="1 2">
    <name type="scientific">Marinobacterium zhoushanense</name>
    <dbReference type="NCBI Taxonomy" id="1679163"/>
    <lineage>
        <taxon>Bacteria</taxon>
        <taxon>Pseudomonadati</taxon>
        <taxon>Pseudomonadota</taxon>
        <taxon>Gammaproteobacteria</taxon>
        <taxon>Oceanospirillales</taxon>
        <taxon>Oceanospirillaceae</taxon>
        <taxon>Marinobacterium</taxon>
    </lineage>
</organism>
<sequence>MRLFEFSNLPKEQALLIITWLISVWMPGIQKTLLELVGGRRSGKSWAQDLIKQLVDPSSENLTYDIPTTVSDTQHLARLNQVISLDQVESLNDKVQKYLPRLLQGTTIKCLKQRARDDVHLRVSCPVILNGLTSVVTLTELAESTLTVELPEILQPTLIQMPPMELNVIRTALLSILGDVHAELDTLSVSIENRIPSAIHHFCRIGCLVARSLGYEVEVFLDQLNANRQYRHDMELARDPTALSIHKYVMDSEGDSIEIPVGQLLSELKVYKPDWVSENDLPQNPQSMGAALLSLKPLMQTHGIQIDKNPKIGGIHKVKLTKIPQQLKAFKEPESFSRFTSDISAV</sequence>
<dbReference type="EMBL" id="BMIJ01000001">
    <property type="protein sequence ID" value="GGB82094.1"/>
    <property type="molecule type" value="Genomic_DNA"/>
</dbReference>